<name>A0ABQ2DD33_9DEIO</name>
<proteinExistence type="predicted"/>
<comment type="caution">
    <text evidence="1">The sequence shown here is derived from an EMBL/GenBank/DDBJ whole genome shotgun (WGS) entry which is preliminary data.</text>
</comment>
<dbReference type="RefSeq" id="WP_189006526.1">
    <property type="nucleotide sequence ID" value="NZ_BMOD01000023.1"/>
</dbReference>
<dbReference type="Proteomes" id="UP000632222">
    <property type="component" value="Unassembled WGS sequence"/>
</dbReference>
<sequence length="200" mass="22774">MAEPSAYAVTLRLDPETTQMIVDARKALLQQEDLSHLTAPPHILLKGPFRACVPCGALIQRLELGMLDFDPVSLHLGDLRWLNGTQLHWDATRNADGEQNFELMHLKTQLWMVSSSLVSIHCEFSPSEPFSFRTINPWQPGISLVRRRTPPTEEYLLPLQPREARGQVLELFRMQMQGSWVISWQHVASFAGRHAAQVRT</sequence>
<evidence type="ECO:0000313" key="1">
    <source>
        <dbReference type="EMBL" id="GGJ51781.1"/>
    </source>
</evidence>
<keyword evidence="2" id="KW-1185">Reference proteome</keyword>
<reference evidence="2" key="1">
    <citation type="journal article" date="2019" name="Int. J. Syst. Evol. Microbiol.">
        <title>The Global Catalogue of Microorganisms (GCM) 10K type strain sequencing project: providing services to taxonomists for standard genome sequencing and annotation.</title>
        <authorList>
            <consortium name="The Broad Institute Genomics Platform"/>
            <consortium name="The Broad Institute Genome Sequencing Center for Infectious Disease"/>
            <person name="Wu L."/>
            <person name="Ma J."/>
        </authorList>
    </citation>
    <scope>NUCLEOTIDE SEQUENCE [LARGE SCALE GENOMIC DNA]</scope>
    <source>
        <strain evidence="2">JCM 14370</strain>
    </source>
</reference>
<gene>
    <name evidence="1" type="ORF">GCM10008938_42280</name>
</gene>
<organism evidence="1 2">
    <name type="scientific">Deinococcus roseus</name>
    <dbReference type="NCBI Taxonomy" id="392414"/>
    <lineage>
        <taxon>Bacteria</taxon>
        <taxon>Thermotogati</taxon>
        <taxon>Deinococcota</taxon>
        <taxon>Deinococci</taxon>
        <taxon>Deinococcales</taxon>
        <taxon>Deinococcaceae</taxon>
        <taxon>Deinococcus</taxon>
    </lineage>
</organism>
<accession>A0ABQ2DD33</accession>
<dbReference type="EMBL" id="BMOD01000023">
    <property type="protein sequence ID" value="GGJ51781.1"/>
    <property type="molecule type" value="Genomic_DNA"/>
</dbReference>
<protein>
    <submittedName>
        <fullName evidence="1">Uncharacterized protein</fullName>
    </submittedName>
</protein>
<evidence type="ECO:0000313" key="2">
    <source>
        <dbReference type="Proteomes" id="UP000632222"/>
    </source>
</evidence>